<dbReference type="Proteomes" id="UP000412311">
    <property type="component" value="Unassembled WGS sequence"/>
</dbReference>
<dbReference type="RefSeq" id="WP_150793542.1">
    <property type="nucleotide sequence ID" value="NZ_CABVJG010000006.1"/>
</dbReference>
<proteinExistence type="predicted"/>
<gene>
    <name evidence="2" type="ORF">PS925_02140</name>
</gene>
<dbReference type="Pfam" id="PF15655">
    <property type="entry name" value="Imm-NTF2"/>
    <property type="match status" value="1"/>
</dbReference>
<dbReference type="EMBL" id="CABVJG010000006">
    <property type="protein sequence ID" value="VVP99270.1"/>
    <property type="molecule type" value="Genomic_DNA"/>
</dbReference>
<evidence type="ECO:0000313" key="2">
    <source>
        <dbReference type="EMBL" id="VVP99270.1"/>
    </source>
</evidence>
<organism evidence="2 3">
    <name type="scientific">Pseudomonas fluorescens</name>
    <dbReference type="NCBI Taxonomy" id="294"/>
    <lineage>
        <taxon>Bacteria</taxon>
        <taxon>Pseudomonadati</taxon>
        <taxon>Pseudomonadota</taxon>
        <taxon>Gammaproteobacteria</taxon>
        <taxon>Pseudomonadales</taxon>
        <taxon>Pseudomonadaceae</taxon>
        <taxon>Pseudomonas</taxon>
    </lineage>
</organism>
<name>A0A5E7TM06_PSEFL</name>
<protein>
    <recommendedName>
        <fullName evidence="1">NTF2 fold immunity protein domain-containing protein</fullName>
    </recommendedName>
</protein>
<sequence length="142" mass="16311">MSPSERLQNFLSQMHEWEVGFHAEKRCDAYKTDSGYRTKANEAAKSRLEAIFSENLSVKASIALGSARLDTLGTGQPPEYEQTILTDTEEQLDKETNIQAVRKKGLKQRYRYTVIVERDEPKIDGVSVWRASSEKWERRDAI</sequence>
<evidence type="ECO:0000259" key="1">
    <source>
        <dbReference type="Pfam" id="PF15655"/>
    </source>
</evidence>
<feature type="domain" description="NTF2 fold immunity protein" evidence="1">
    <location>
        <begin position="5"/>
        <end position="138"/>
    </location>
</feature>
<accession>A0A5E7TM06</accession>
<dbReference type="InterPro" id="IPR028049">
    <property type="entry name" value="Imm-NTF2"/>
</dbReference>
<reference evidence="2 3" key="1">
    <citation type="submission" date="2019-09" db="EMBL/GenBank/DDBJ databases">
        <authorList>
            <person name="Chandra G."/>
            <person name="Truman W A."/>
        </authorList>
    </citation>
    <scope>NUCLEOTIDE SEQUENCE [LARGE SCALE GENOMIC DNA]</scope>
    <source>
        <strain evidence="2">PS925</strain>
    </source>
</reference>
<evidence type="ECO:0000313" key="3">
    <source>
        <dbReference type="Proteomes" id="UP000412311"/>
    </source>
</evidence>
<dbReference type="AlphaFoldDB" id="A0A5E7TM06"/>